<gene>
    <name evidence="2" type="ORF">H8E79_04435</name>
</gene>
<accession>A0A8J6NBD8</accession>
<sequence length="46" mass="4931">MIIETILGLATVSKALVNLYIFLGAWFAVDQLSNHIADPVCVSALV</sequence>
<keyword evidence="1" id="KW-1133">Transmembrane helix</keyword>
<proteinExistence type="predicted"/>
<evidence type="ECO:0000313" key="2">
    <source>
        <dbReference type="EMBL" id="MBC8208400.1"/>
    </source>
</evidence>
<dbReference type="Proteomes" id="UP000599024">
    <property type="component" value="Unassembled WGS sequence"/>
</dbReference>
<comment type="caution">
    <text evidence="2">The sequence shown here is derived from an EMBL/GenBank/DDBJ whole genome shotgun (WGS) entry which is preliminary data.</text>
</comment>
<dbReference type="AlphaFoldDB" id="A0A8J6NBD8"/>
<evidence type="ECO:0000256" key="1">
    <source>
        <dbReference type="SAM" id="Phobius"/>
    </source>
</evidence>
<protein>
    <submittedName>
        <fullName evidence="2">Uncharacterized protein</fullName>
    </submittedName>
</protein>
<reference evidence="2 3" key="1">
    <citation type="submission" date="2020-08" db="EMBL/GenBank/DDBJ databases">
        <title>Bridging the membrane lipid divide: bacteria of the FCB group superphylum have the potential to synthesize archaeal ether lipids.</title>
        <authorList>
            <person name="Villanueva L."/>
            <person name="Von Meijenfeldt F.A.B."/>
            <person name="Westbye A.B."/>
            <person name="Yadav S."/>
            <person name="Hopmans E.C."/>
            <person name="Dutilh B.E."/>
            <person name="Sinninghe Damste J.S."/>
        </authorList>
    </citation>
    <scope>NUCLEOTIDE SEQUENCE [LARGE SCALE GENOMIC DNA]</scope>
    <source>
        <strain evidence="2">NIOZ-UU81</strain>
    </source>
</reference>
<dbReference type="EMBL" id="JACNLK010000037">
    <property type="protein sequence ID" value="MBC8208400.1"/>
    <property type="molecule type" value="Genomic_DNA"/>
</dbReference>
<keyword evidence="1" id="KW-0812">Transmembrane</keyword>
<keyword evidence="1" id="KW-0472">Membrane</keyword>
<organism evidence="2 3">
    <name type="scientific">Candidatus Desulfatifera sulfidica</name>
    <dbReference type="NCBI Taxonomy" id="2841691"/>
    <lineage>
        <taxon>Bacteria</taxon>
        <taxon>Pseudomonadati</taxon>
        <taxon>Thermodesulfobacteriota</taxon>
        <taxon>Desulfobulbia</taxon>
        <taxon>Desulfobulbales</taxon>
        <taxon>Desulfobulbaceae</taxon>
        <taxon>Candidatus Desulfatifera</taxon>
    </lineage>
</organism>
<feature type="transmembrane region" description="Helical" evidence="1">
    <location>
        <begin position="6"/>
        <end position="29"/>
    </location>
</feature>
<evidence type="ECO:0000313" key="3">
    <source>
        <dbReference type="Proteomes" id="UP000599024"/>
    </source>
</evidence>
<name>A0A8J6NBD8_9BACT</name>